<keyword evidence="1" id="KW-0732">Signal</keyword>
<name>A0ABU9IGS6_9SPHN</name>
<dbReference type="Gene3D" id="1.20.120.10">
    <property type="entry name" value="Cytochrome c/b562"/>
    <property type="match status" value="1"/>
</dbReference>
<dbReference type="InterPro" id="IPR002321">
    <property type="entry name" value="Cyt_c_II"/>
</dbReference>
<keyword evidence="3" id="KW-1185">Reference proteome</keyword>
<reference evidence="2 3" key="1">
    <citation type="submission" date="2024-04" db="EMBL/GenBank/DDBJ databases">
        <title>Aurantiacibacter sp. DGU6 16S ribosomal RNA gene Genome sequencing and assembly.</title>
        <authorList>
            <person name="Park S."/>
        </authorList>
    </citation>
    <scope>NUCLEOTIDE SEQUENCE [LARGE SCALE GENOMIC DNA]</scope>
    <source>
        <strain evidence="2 3">DGU6</strain>
    </source>
</reference>
<proteinExistence type="predicted"/>
<evidence type="ECO:0008006" key="4">
    <source>
        <dbReference type="Google" id="ProtNLM"/>
    </source>
</evidence>
<dbReference type="EMBL" id="JBBYHV010000002">
    <property type="protein sequence ID" value="MEL1251337.1"/>
    <property type="molecule type" value="Genomic_DNA"/>
</dbReference>
<protein>
    <recommendedName>
        <fullName evidence="4">Cytochrome C</fullName>
    </recommendedName>
</protein>
<dbReference type="PROSITE" id="PS51009">
    <property type="entry name" value="CYTCII"/>
    <property type="match status" value="1"/>
</dbReference>
<dbReference type="RefSeq" id="WP_341673894.1">
    <property type="nucleotide sequence ID" value="NZ_JBBYHV010000002.1"/>
</dbReference>
<accession>A0ABU9IGS6</accession>
<gene>
    <name evidence="2" type="ORF">AAEO60_11730</name>
</gene>
<dbReference type="InterPro" id="IPR010980">
    <property type="entry name" value="Cyt_c/b562"/>
</dbReference>
<evidence type="ECO:0000256" key="1">
    <source>
        <dbReference type="SAM" id="SignalP"/>
    </source>
</evidence>
<dbReference type="Proteomes" id="UP001497045">
    <property type="component" value="Unassembled WGS sequence"/>
</dbReference>
<organism evidence="2 3">
    <name type="scientific">Aurantiacibacter gilvus</name>
    <dbReference type="NCBI Taxonomy" id="3139141"/>
    <lineage>
        <taxon>Bacteria</taxon>
        <taxon>Pseudomonadati</taxon>
        <taxon>Pseudomonadota</taxon>
        <taxon>Alphaproteobacteria</taxon>
        <taxon>Sphingomonadales</taxon>
        <taxon>Erythrobacteraceae</taxon>
        <taxon>Aurantiacibacter</taxon>
    </lineage>
</organism>
<comment type="caution">
    <text evidence="2">The sequence shown here is derived from an EMBL/GenBank/DDBJ whole genome shotgun (WGS) entry which is preliminary data.</text>
</comment>
<evidence type="ECO:0000313" key="2">
    <source>
        <dbReference type="EMBL" id="MEL1251337.1"/>
    </source>
</evidence>
<feature type="signal peptide" evidence="1">
    <location>
        <begin position="1"/>
        <end position="22"/>
    </location>
</feature>
<dbReference type="SUPFAM" id="SSF47175">
    <property type="entry name" value="Cytochromes"/>
    <property type="match status" value="1"/>
</dbReference>
<feature type="chain" id="PRO_5047142584" description="Cytochrome C" evidence="1">
    <location>
        <begin position="23"/>
        <end position="183"/>
    </location>
</feature>
<sequence length="183" mass="19799">MMKLANSALGLSALAFTLAACATTASAPASDEAPYYVREGMVNGLNPSIMAIWDMQVEVMDDYGNFDPALMDDAKWESLLANARELQRQSALMGEATNYVAADPNGTLTDPPEGTDLVAIQQRLDAQGDLYRAMSMTLAGHAGQLVIAAEARDAERVTTLVNNTQPVCKACHDVFWYPEEYTD</sequence>
<evidence type="ECO:0000313" key="3">
    <source>
        <dbReference type="Proteomes" id="UP001497045"/>
    </source>
</evidence>
<dbReference type="PROSITE" id="PS51257">
    <property type="entry name" value="PROKAR_LIPOPROTEIN"/>
    <property type="match status" value="1"/>
</dbReference>